<sequence length="154" mass="18225">MDLMNFINKPPMLFIKEDLIDLLNFKPMSFEFFLNQVNLGDAPKEQIRNILAEAKRVLAALRGYHGDYEGGLYDHILLVTNLVFQICKNADFLKKYVNWSREEHIDISENYNEIDLPKAIQTAIYHDFGKVPYYTFKLDLPYRKIFTNRVQKQE</sequence>
<reference evidence="1" key="1">
    <citation type="journal article" date="2014" name="Front. Microbiol.">
        <title>High frequency of phylogenetically diverse reductive dehalogenase-homologous genes in deep subseafloor sedimentary metagenomes.</title>
        <authorList>
            <person name="Kawai M."/>
            <person name="Futagami T."/>
            <person name="Toyoda A."/>
            <person name="Takaki Y."/>
            <person name="Nishi S."/>
            <person name="Hori S."/>
            <person name="Arai W."/>
            <person name="Tsubouchi T."/>
            <person name="Morono Y."/>
            <person name="Uchiyama I."/>
            <person name="Ito T."/>
            <person name="Fujiyama A."/>
            <person name="Inagaki F."/>
            <person name="Takami H."/>
        </authorList>
    </citation>
    <scope>NUCLEOTIDE SEQUENCE</scope>
    <source>
        <strain evidence="1">Expedition CK06-06</strain>
    </source>
</reference>
<protein>
    <recommendedName>
        <fullName evidence="2">HD domain-containing protein</fullName>
    </recommendedName>
</protein>
<name>X1EUS1_9ZZZZ</name>
<organism evidence="1">
    <name type="scientific">marine sediment metagenome</name>
    <dbReference type="NCBI Taxonomy" id="412755"/>
    <lineage>
        <taxon>unclassified sequences</taxon>
        <taxon>metagenomes</taxon>
        <taxon>ecological metagenomes</taxon>
    </lineage>
</organism>
<gene>
    <name evidence="1" type="ORF">S03H2_22375</name>
</gene>
<dbReference type="AlphaFoldDB" id="X1EUS1"/>
<evidence type="ECO:0008006" key="2">
    <source>
        <dbReference type="Google" id="ProtNLM"/>
    </source>
</evidence>
<evidence type="ECO:0000313" key="1">
    <source>
        <dbReference type="EMBL" id="GAH36322.1"/>
    </source>
</evidence>
<dbReference type="EMBL" id="BARU01012040">
    <property type="protein sequence ID" value="GAH36322.1"/>
    <property type="molecule type" value="Genomic_DNA"/>
</dbReference>
<feature type="non-terminal residue" evidence="1">
    <location>
        <position position="154"/>
    </location>
</feature>
<proteinExistence type="predicted"/>
<comment type="caution">
    <text evidence="1">The sequence shown here is derived from an EMBL/GenBank/DDBJ whole genome shotgun (WGS) entry which is preliminary data.</text>
</comment>
<accession>X1EUS1</accession>